<evidence type="ECO:0000313" key="2">
    <source>
        <dbReference type="Proteomes" id="UP000652761"/>
    </source>
</evidence>
<dbReference type="SUPFAM" id="SSF48557">
    <property type="entry name" value="L-aspartase-like"/>
    <property type="match status" value="1"/>
</dbReference>
<keyword evidence="2" id="KW-1185">Reference proteome</keyword>
<dbReference type="GO" id="GO:0003824">
    <property type="term" value="F:catalytic activity"/>
    <property type="evidence" value="ECO:0007669"/>
    <property type="project" value="InterPro"/>
</dbReference>
<dbReference type="EMBL" id="NMUH01002172">
    <property type="protein sequence ID" value="MQL98328.1"/>
    <property type="molecule type" value="Genomic_DNA"/>
</dbReference>
<proteinExistence type="predicted"/>
<protein>
    <submittedName>
        <fullName evidence="1">Uncharacterized protein</fullName>
    </submittedName>
</protein>
<gene>
    <name evidence="1" type="ORF">Taro_031049</name>
</gene>
<sequence>MQNGDFIVFFSRSHVIWLLKQSNTVEVTEVLSFSKDARAFLNQIIYKFDLKDSLEMKNIEENTYHDAMRVVLKNFQLESTFENIDNLNFAFSLNGALDNVIFPNINELREAIFNMADKTASIPMVSRPYHPKVSSILGEKMLIIAHILNEQIEEFNKVLLSGKFVGVVAGYPEFKWAAIIDEFVRSFGLHFYPYKTKLLATLGCTAIEDEEEDVVVPVADGDSNIHSGRLQWQCPGRLV</sequence>
<dbReference type="Proteomes" id="UP000652761">
    <property type="component" value="Unassembled WGS sequence"/>
</dbReference>
<accession>A0A843VNZ4</accession>
<dbReference type="InterPro" id="IPR047136">
    <property type="entry name" value="PurB_bact"/>
</dbReference>
<dbReference type="InterPro" id="IPR024083">
    <property type="entry name" value="Fumarase/histidase_N"/>
</dbReference>
<comment type="caution">
    <text evidence="1">The sequence shown here is derived from an EMBL/GenBank/DDBJ whole genome shotgun (WGS) entry which is preliminary data.</text>
</comment>
<evidence type="ECO:0000313" key="1">
    <source>
        <dbReference type="EMBL" id="MQL98328.1"/>
    </source>
</evidence>
<dbReference type="InterPro" id="IPR008948">
    <property type="entry name" value="L-Aspartase-like"/>
</dbReference>
<dbReference type="PANTHER" id="PTHR43411:SF1">
    <property type="entry name" value="ADENYLOSUCCINATE LYASE"/>
    <property type="match status" value="1"/>
</dbReference>
<dbReference type="Gene3D" id="1.20.200.10">
    <property type="entry name" value="Fumarase/aspartase (Central domain)"/>
    <property type="match status" value="1"/>
</dbReference>
<dbReference type="Gene3D" id="1.10.275.10">
    <property type="entry name" value="Fumarase/aspartase (N-terminal domain)"/>
    <property type="match status" value="1"/>
</dbReference>
<name>A0A843VNZ4_COLES</name>
<reference evidence="1" key="1">
    <citation type="submission" date="2017-07" db="EMBL/GenBank/DDBJ databases">
        <title>Taro Niue Genome Assembly and Annotation.</title>
        <authorList>
            <person name="Atibalentja N."/>
            <person name="Keating K."/>
            <person name="Fields C.J."/>
        </authorList>
    </citation>
    <scope>NUCLEOTIDE SEQUENCE</scope>
    <source>
        <strain evidence="1">Niue_2</strain>
        <tissue evidence="1">Leaf</tissue>
    </source>
</reference>
<organism evidence="1 2">
    <name type="scientific">Colocasia esculenta</name>
    <name type="common">Wild taro</name>
    <name type="synonym">Arum esculentum</name>
    <dbReference type="NCBI Taxonomy" id="4460"/>
    <lineage>
        <taxon>Eukaryota</taxon>
        <taxon>Viridiplantae</taxon>
        <taxon>Streptophyta</taxon>
        <taxon>Embryophyta</taxon>
        <taxon>Tracheophyta</taxon>
        <taxon>Spermatophyta</taxon>
        <taxon>Magnoliopsida</taxon>
        <taxon>Liliopsida</taxon>
        <taxon>Araceae</taxon>
        <taxon>Aroideae</taxon>
        <taxon>Colocasieae</taxon>
        <taxon>Colocasia</taxon>
    </lineage>
</organism>
<dbReference type="PANTHER" id="PTHR43411">
    <property type="entry name" value="ADENYLOSUCCINATE LYASE"/>
    <property type="match status" value="1"/>
</dbReference>
<dbReference type="AlphaFoldDB" id="A0A843VNZ4"/>